<evidence type="ECO:0000256" key="9">
    <source>
        <dbReference type="SAM" id="MobiDB-lite"/>
    </source>
</evidence>
<evidence type="ECO:0000259" key="11">
    <source>
        <dbReference type="PROSITE" id="PS50056"/>
    </source>
</evidence>
<feature type="domain" description="Tyrosine specific protein phosphatases" evidence="11">
    <location>
        <begin position="409"/>
        <end position="473"/>
    </location>
</feature>
<name>A0A8W8JVV3_MAGGI</name>
<comment type="subcellular location">
    <subcellularLocation>
        <location evidence="1">Cytoplasm</location>
        <location evidence="1">Cytoskeleton</location>
    </subcellularLocation>
</comment>
<feature type="compositionally biased region" description="Basic and acidic residues" evidence="9">
    <location>
        <begin position="983"/>
        <end position="999"/>
    </location>
</feature>
<dbReference type="InterPro" id="IPR029021">
    <property type="entry name" value="Prot-tyrosine_phosphatase-like"/>
</dbReference>
<dbReference type="Gene3D" id="3.90.190.10">
    <property type="entry name" value="Protein tyrosine phosphatase superfamily"/>
    <property type="match status" value="1"/>
</dbReference>
<feature type="compositionally biased region" description="Acidic residues" evidence="9">
    <location>
        <begin position="588"/>
        <end position="605"/>
    </location>
</feature>
<dbReference type="PROSITE" id="PS00383">
    <property type="entry name" value="TYR_PHOSPHATASE_1"/>
    <property type="match status" value="1"/>
</dbReference>
<dbReference type="PROSITE" id="PS51998">
    <property type="entry name" value="DEK_C"/>
    <property type="match status" value="1"/>
</dbReference>
<dbReference type="InterPro" id="IPR000340">
    <property type="entry name" value="Dual-sp_phosphatase_cat-dom"/>
</dbReference>
<feature type="compositionally biased region" description="Polar residues" evidence="9">
    <location>
        <begin position="1027"/>
        <end position="1037"/>
    </location>
</feature>
<feature type="region of interest" description="Disordered" evidence="9">
    <location>
        <begin position="882"/>
        <end position="915"/>
    </location>
</feature>
<dbReference type="GO" id="GO:0004722">
    <property type="term" value="F:protein serine/threonine phosphatase activity"/>
    <property type="evidence" value="ECO:0007669"/>
    <property type="project" value="UniProtKB-EC"/>
</dbReference>
<feature type="compositionally biased region" description="Polar residues" evidence="9">
    <location>
        <begin position="1332"/>
        <end position="1341"/>
    </location>
</feature>
<feature type="region of interest" description="Disordered" evidence="9">
    <location>
        <begin position="647"/>
        <end position="668"/>
    </location>
</feature>
<evidence type="ECO:0000313" key="13">
    <source>
        <dbReference type="EnsemblMetazoa" id="G21275.1:cds"/>
    </source>
</evidence>
<reference evidence="13" key="1">
    <citation type="submission" date="2022-08" db="UniProtKB">
        <authorList>
            <consortium name="EnsemblMetazoa"/>
        </authorList>
    </citation>
    <scope>IDENTIFICATION</scope>
    <source>
        <strain evidence="13">05x7-T-G4-1.051#20</strain>
    </source>
</reference>
<feature type="region of interest" description="Disordered" evidence="9">
    <location>
        <begin position="1"/>
        <end position="44"/>
    </location>
</feature>
<proteinExistence type="inferred from homology"/>
<feature type="region of interest" description="Disordered" evidence="9">
    <location>
        <begin position="746"/>
        <end position="768"/>
    </location>
</feature>
<dbReference type="PROSITE" id="PS50054">
    <property type="entry name" value="TYR_PHOSPHATASE_DUAL"/>
    <property type="match status" value="1"/>
</dbReference>
<dbReference type="PANTHER" id="PTHR45864:SF2">
    <property type="entry name" value="PROTEIN PHOSPHATASE SLINGSHOT"/>
    <property type="match status" value="1"/>
</dbReference>
<feature type="region of interest" description="Disordered" evidence="9">
    <location>
        <begin position="799"/>
        <end position="868"/>
    </location>
</feature>
<dbReference type="SUPFAM" id="SSF52799">
    <property type="entry name" value="(Phosphotyrosine protein) phosphatases II"/>
    <property type="match status" value="1"/>
</dbReference>
<feature type="compositionally biased region" description="Polar residues" evidence="9">
    <location>
        <begin position="951"/>
        <end position="960"/>
    </location>
</feature>
<protein>
    <recommendedName>
        <fullName evidence="3">protein-serine/threonine phosphatase</fullName>
        <ecNumber evidence="3">3.1.3.16</ecNumber>
    </recommendedName>
</protein>
<feature type="compositionally biased region" description="Basic and acidic residues" evidence="9">
    <location>
        <begin position="556"/>
        <end position="580"/>
    </location>
</feature>
<organism evidence="13 14">
    <name type="scientific">Magallana gigas</name>
    <name type="common">Pacific oyster</name>
    <name type="synonym">Crassostrea gigas</name>
    <dbReference type="NCBI Taxonomy" id="29159"/>
    <lineage>
        <taxon>Eukaryota</taxon>
        <taxon>Metazoa</taxon>
        <taxon>Spiralia</taxon>
        <taxon>Lophotrochozoa</taxon>
        <taxon>Mollusca</taxon>
        <taxon>Bivalvia</taxon>
        <taxon>Autobranchia</taxon>
        <taxon>Pteriomorphia</taxon>
        <taxon>Ostreida</taxon>
        <taxon>Ostreoidea</taxon>
        <taxon>Ostreidae</taxon>
        <taxon>Magallana</taxon>
    </lineage>
</organism>
<dbReference type="OMA" id="RSHKQNV"/>
<feature type="compositionally biased region" description="Basic and acidic residues" evidence="9">
    <location>
        <begin position="806"/>
        <end position="822"/>
    </location>
</feature>
<evidence type="ECO:0000313" key="14">
    <source>
        <dbReference type="Proteomes" id="UP000005408"/>
    </source>
</evidence>
<dbReference type="GO" id="GO:0003779">
    <property type="term" value="F:actin binding"/>
    <property type="evidence" value="ECO:0007669"/>
    <property type="project" value="InterPro"/>
</dbReference>
<dbReference type="SMART" id="SM00195">
    <property type="entry name" value="DSPc"/>
    <property type="match status" value="1"/>
</dbReference>
<feature type="compositionally biased region" description="Basic and acidic residues" evidence="9">
    <location>
        <begin position="882"/>
        <end position="898"/>
    </location>
</feature>
<dbReference type="SUPFAM" id="SSF109715">
    <property type="entry name" value="DEK C-terminal domain"/>
    <property type="match status" value="1"/>
</dbReference>
<feature type="compositionally biased region" description="Basic and acidic residues" evidence="9">
    <location>
        <begin position="1251"/>
        <end position="1263"/>
    </location>
</feature>
<feature type="compositionally biased region" description="Polar residues" evidence="9">
    <location>
        <begin position="1"/>
        <end position="17"/>
    </location>
</feature>
<feature type="region of interest" description="Disordered" evidence="9">
    <location>
        <begin position="1106"/>
        <end position="1203"/>
    </location>
</feature>
<dbReference type="EC" id="3.1.3.16" evidence="3"/>
<feature type="region of interest" description="Disordered" evidence="9">
    <location>
        <begin position="550"/>
        <end position="619"/>
    </location>
</feature>
<comment type="similarity">
    <text evidence="2">Belongs to the protein-tyrosine phosphatase family.</text>
</comment>
<dbReference type="PANTHER" id="PTHR45864">
    <property type="entry name" value="SLINGSHOT PROTEIN PHOSPHATASE HOMOLOG"/>
    <property type="match status" value="1"/>
</dbReference>
<evidence type="ECO:0000256" key="7">
    <source>
        <dbReference type="ARBA" id="ARBA00023212"/>
    </source>
</evidence>
<evidence type="ECO:0000256" key="8">
    <source>
        <dbReference type="ARBA" id="ARBA00048336"/>
    </source>
</evidence>
<dbReference type="PROSITE" id="PS50056">
    <property type="entry name" value="TYR_PHOSPHATASE_2"/>
    <property type="match status" value="1"/>
</dbReference>
<evidence type="ECO:0000259" key="12">
    <source>
        <dbReference type="PROSITE" id="PS51998"/>
    </source>
</evidence>
<dbReference type="InterPro" id="IPR016130">
    <property type="entry name" value="Tyr_Pase_AS"/>
</dbReference>
<accession>A0A8W8JVV3</accession>
<dbReference type="InterPro" id="IPR000387">
    <property type="entry name" value="Tyr_Pase_dom"/>
</dbReference>
<dbReference type="GO" id="GO:0030837">
    <property type="term" value="P:negative regulation of actin filament polymerization"/>
    <property type="evidence" value="ECO:0007669"/>
    <property type="project" value="InterPro"/>
</dbReference>
<feature type="compositionally biased region" description="Polar residues" evidence="9">
    <location>
        <begin position="849"/>
        <end position="868"/>
    </location>
</feature>
<evidence type="ECO:0000256" key="6">
    <source>
        <dbReference type="ARBA" id="ARBA00022912"/>
    </source>
</evidence>
<feature type="compositionally biased region" description="Acidic residues" evidence="9">
    <location>
        <begin position="647"/>
        <end position="659"/>
    </location>
</feature>
<dbReference type="EnsemblMetazoa" id="G21275.1">
    <property type="protein sequence ID" value="G21275.1:cds"/>
    <property type="gene ID" value="G21275"/>
</dbReference>
<feature type="compositionally biased region" description="Polar residues" evidence="9">
    <location>
        <begin position="748"/>
        <end position="760"/>
    </location>
</feature>
<feature type="compositionally biased region" description="Acidic residues" evidence="9">
    <location>
        <begin position="21"/>
        <end position="30"/>
    </location>
</feature>
<dbReference type="Proteomes" id="UP000005408">
    <property type="component" value="Unassembled WGS sequence"/>
</dbReference>
<dbReference type="InterPro" id="IPR043587">
    <property type="entry name" value="Phosphatase_SSH-like"/>
</dbReference>
<evidence type="ECO:0000256" key="3">
    <source>
        <dbReference type="ARBA" id="ARBA00013081"/>
    </source>
</evidence>
<dbReference type="Pfam" id="PF08766">
    <property type="entry name" value="DEK_C"/>
    <property type="match status" value="1"/>
</dbReference>
<dbReference type="InterPro" id="IPR020422">
    <property type="entry name" value="TYR_PHOSPHATASE_DUAL_dom"/>
</dbReference>
<keyword evidence="14" id="KW-1185">Reference proteome</keyword>
<comment type="catalytic activity">
    <reaction evidence="8">
        <text>O-phospho-L-threonyl-[protein] + H2O = L-threonyl-[protein] + phosphate</text>
        <dbReference type="Rhea" id="RHEA:47004"/>
        <dbReference type="Rhea" id="RHEA-COMP:11060"/>
        <dbReference type="Rhea" id="RHEA-COMP:11605"/>
        <dbReference type="ChEBI" id="CHEBI:15377"/>
        <dbReference type="ChEBI" id="CHEBI:30013"/>
        <dbReference type="ChEBI" id="CHEBI:43474"/>
        <dbReference type="ChEBI" id="CHEBI:61977"/>
        <dbReference type="EC" id="3.1.3.16"/>
    </reaction>
</comment>
<evidence type="ECO:0000259" key="10">
    <source>
        <dbReference type="PROSITE" id="PS50054"/>
    </source>
</evidence>
<dbReference type="GO" id="GO:0005856">
    <property type="term" value="C:cytoskeleton"/>
    <property type="evidence" value="ECO:0007669"/>
    <property type="project" value="UniProtKB-SubCell"/>
</dbReference>
<feature type="compositionally biased region" description="Basic and acidic residues" evidence="9">
    <location>
        <begin position="1174"/>
        <end position="1186"/>
    </location>
</feature>
<dbReference type="InterPro" id="IPR043588">
    <property type="entry name" value="SSH-N"/>
</dbReference>
<feature type="region of interest" description="Disordered" evidence="9">
    <location>
        <begin position="935"/>
        <end position="1058"/>
    </location>
</feature>
<keyword evidence="5" id="KW-0378">Hydrolase</keyword>
<feature type="compositionally biased region" description="Basic and acidic residues" evidence="9">
    <location>
        <begin position="833"/>
        <end position="848"/>
    </location>
</feature>
<dbReference type="Pfam" id="PF00782">
    <property type="entry name" value="DSPc"/>
    <property type="match status" value="1"/>
</dbReference>
<evidence type="ECO:0000256" key="1">
    <source>
        <dbReference type="ARBA" id="ARBA00004245"/>
    </source>
</evidence>
<dbReference type="InterPro" id="IPR014876">
    <property type="entry name" value="DEK_C"/>
</dbReference>
<feature type="domain" description="Tyrosine-protein phosphatase" evidence="10">
    <location>
        <begin position="343"/>
        <end position="484"/>
    </location>
</feature>
<evidence type="ECO:0000256" key="2">
    <source>
        <dbReference type="ARBA" id="ARBA00009580"/>
    </source>
</evidence>
<keyword evidence="6" id="KW-0904">Protein phosphatase</keyword>
<dbReference type="Pfam" id="PF23040">
    <property type="entry name" value="PH_SSH1-like_1st"/>
    <property type="match status" value="1"/>
</dbReference>
<dbReference type="OrthoDB" id="5779068at2759"/>
<evidence type="ECO:0000256" key="5">
    <source>
        <dbReference type="ARBA" id="ARBA00022801"/>
    </source>
</evidence>
<sequence length="1379" mass="155188">MALVTVQRSPSPSNSAASEDVVSEDADELDVAGKPASPPRQRSKVSLVVETERTKAAAKRLKKFFHTVRFISKLRPFSESYFTVKGAALILPQSEQESLYASKRITKTCDNEIQSHLQSMFYLLRPQDTIKIAVRLETTNSTGIPRYMAVVSCIGRQDTEESVILGIDCQQSATIGLVYPIYADTSFKLDGDGGFVVSSDGKLHVFKPVSVQAMWSALQSLNKIIKMARDNRYIPTGLSHTWTGYYDSNSLRSTRVQISEWYTNEDVEFFKSMPVFVETDDEESQFKKRLNVELKNVMMRMDLEEATCKAIRTELQAAMNMDLSEHKSYIDQEMMRILGQMDSPTLIKDYLYLGSEWNASNMDELTNNGVGHILNVSREIDNFFPGCFEYQNIREWDSEETDLMKHWDRTFLFIREARNRGSKVLVHCKMGISRSASTVMAYLMKEYRMTRQEAYDFVKEKRSCIMPNSAFWKQLETYEGILQAKRKLELFKSKSQQDLLDAPTDDEVNFNRHSRNYEILMDKDMTRCQSLPDLDNSVFLHDMDLNSFNLEPGMEGESRSADSAEDSLSDHPSPKPEGEKSLICFIGGEDDDDDDGHQSEGMEEVDWNKPQSTPLPAFKIIKPDGSWIKEEVTDGEGKESVKVEVVMEEEKEEDEEIQEEDPKVDESSLEINSPFVHLRENIPWNPGTVKKTKENIEGKKADFVVGGEIPDQVITIVGAENAGIREDLKLDLAGVTMTDSSDYCKDTCTPTSDSSKNSGSIYEKEEIPLAPGTVKRTLKEIEEKHGVFRSKDLPSLQLKRSASLKSPRENIRRRHIDRERRKTCNPVLIRSPRSPEEEAEFEWRRHSTGETFSSCKSGSEETATSAETKQAVYRLMGEEIKLEEGIVRRQKEGIEGKNRQSSPGSEAKDPAKVNPTTACVQVSSAVKNEDLNLCTDNLKNVPNKNDCALDTNMSANSNAPESAEEDVPKQSVNQMKSNFEKSPTPEESCKKESSPKSEDSMEAQIPNPQSPDPLLCSFAEKKLTFEKISSVSSTPTPMDSPEIAKRQKRKSQSEARFDSETLELIREIGSALMNSPAKCEIEPDADLDSSGNFSLVRHFVRDIETRTKKERKPARQIIIIDKESQEKKRRNWRFSAPVPGSENANEEIKRPVAKSVSQPISVLEEGDKGMGSSERGEGEKSSESKPAESSVSPGTSSSDCSLAGDHIDRVCNLVGKFRLIETKGKSPPNVKCDSPVKSDPPSNIDLEAEASECKSDATKEKETTCTAQTEEEENSNSESESSSPDNIQLRLLKENLRKTNIYSPNRPPSIELRRSNTSPGCALETVREKLSSRLQQRNSSGDLDPEMDEGKRKIRKLQGRSHPLTKLENRRSNPFYSTM</sequence>
<keyword evidence="7" id="KW-0206">Cytoskeleton</keyword>
<keyword evidence="4" id="KW-0963">Cytoplasm</keyword>
<evidence type="ECO:0000256" key="4">
    <source>
        <dbReference type="ARBA" id="ARBA00022490"/>
    </source>
</evidence>
<dbReference type="FunFam" id="3.90.190.10:FF:000004">
    <property type="entry name" value="Protein phosphatase Slingshot homolog 2"/>
    <property type="match status" value="1"/>
</dbReference>
<feature type="domain" description="DEK-C" evidence="12">
    <location>
        <begin position="284"/>
        <end position="339"/>
    </location>
</feature>
<feature type="region of interest" description="Disordered" evidence="9">
    <location>
        <begin position="1222"/>
        <end position="1379"/>
    </location>
</feature>